<dbReference type="InterPro" id="IPR006530">
    <property type="entry name" value="YD"/>
</dbReference>
<dbReference type="PANTHER" id="PTHR32305:SF17">
    <property type="entry name" value="TRNA NUCLEASE WAPA"/>
    <property type="match status" value="1"/>
</dbReference>
<feature type="compositionally biased region" description="Low complexity" evidence="1">
    <location>
        <begin position="1589"/>
        <end position="1598"/>
    </location>
</feature>
<evidence type="ECO:0000256" key="1">
    <source>
        <dbReference type="SAM" id="MobiDB-lite"/>
    </source>
</evidence>
<dbReference type="InterPro" id="IPR036844">
    <property type="entry name" value="Hint_dom_sf"/>
</dbReference>
<evidence type="ECO:0000313" key="3">
    <source>
        <dbReference type="Proteomes" id="UP001440984"/>
    </source>
</evidence>
<dbReference type="Pfam" id="PF05593">
    <property type="entry name" value="RHS_repeat"/>
    <property type="match status" value="1"/>
</dbReference>
<dbReference type="Gene3D" id="2.170.16.10">
    <property type="entry name" value="Hedgehog/Intein (Hint) domain"/>
    <property type="match status" value="1"/>
</dbReference>
<proteinExistence type="predicted"/>
<dbReference type="InterPro" id="IPR022385">
    <property type="entry name" value="Rhs_assc_core"/>
</dbReference>
<dbReference type="NCBIfam" id="TIGR01643">
    <property type="entry name" value="YD_repeat_2x"/>
    <property type="match status" value="2"/>
</dbReference>
<dbReference type="Proteomes" id="UP001440984">
    <property type="component" value="Unassembled WGS sequence"/>
</dbReference>
<name>A0ABV0L951_9PSEU</name>
<accession>A0ABV0L951</accession>
<dbReference type="RefSeq" id="WP_348948455.1">
    <property type="nucleotide sequence ID" value="NZ_JBDZYD010000002.1"/>
</dbReference>
<dbReference type="SUPFAM" id="SSF51294">
    <property type="entry name" value="Hedgehog/intein (Hint) domain"/>
    <property type="match status" value="1"/>
</dbReference>
<gene>
    <name evidence="2" type="ORF">ABJI51_07135</name>
</gene>
<sequence>MLLGAGQQATAVPAAAAGWHGLGWDLPPLQETRSVDVQPGGLRSQPATTATAPTPSVSWPAAASADVELPPVAADASVGKAAAAPPVTIARGGRDTATGAPVAHAAGSVRVEVLAKADADRAGVQGMLVRLSKLRGDTGGPLDFDVDYRSFASAYGGDYRGRLRLVRYPACVLTTPDVPQCRQKTPLSSHNDSKSGHVTGQVAFATAETSAVVAAEAGDKGDGGDFKATDLKPAGSWSSGGSTGAFTYSYPIKTPAGPSGTGPVLSLDYSSDAVDGLTSATNNQASPIGDGWALSGGGFIERSYKSCADDLGGNNGQNKLNGDLCWFSDNATLSFGGANDMLVHDKDHPESWHTKIDKGAKIEKLTNAANGAQGGEAWKLTTLDGTQYFFGLNHLPGWQQGNPETRSTWTEPVYGNNSGEPCYHTAFADSLCANTAWRWNLDYAIDTHGNATAFYYDVENNAYAVNGNTGSPSSYVRGGYLSRVEYGFNTRVANVYSTAPARVVFGTSERCLPTSTFTCDPAQLTKDTATRWPDVPFDRICATGIKCLNASPTFFSRKRYTTITAQVADGAGGWKPVMSWALGQSYPTPGSGGSPALWLDSITETGLANTSSTRPPISLPSTRFHGVPKANRVDTTTGYTALTRQRIDSVTSSTGGVTSVTYAEPECVVGVKMPASPEDNKLACYPTFWTPGGATDPIRDWFNKFPVVEVKEDGNTPLSQAIVTHYDYFGGAAWHHDDNPLVNPNYRTWSQFRGYGDVKTTKGAASGDPSGPRTVTETRYLRGMEGVSVPSYWGESVTDLDQYAGFVREELTYLDGKVIEEKINDPWRSKEATATDGNGFQSFYTGTAVQRTRTWIDATQQWRVGRKKTTFGDYGLEIATENAGVVVEDTPVPDQVTCTTTTYLANRDIWLLNAVQRSRTFAGTCDAPVTSANIVSDTKNSFDSTPYGTPPTVGDVSQTDVLDSWPSGGAEQFQSPAHMATFDEYGRSVTVADHRNLPTRTVYTPKTGGPVTRIATTTPQVSTTDQRTFTSTKELDPVSGAILAETDNSGLRTDAAYDPLARLTAVWSPGHSRAQNQPASTLYEYSVTADTGKVSSIATKTLLANGSYTTSYALVDGLGRTVQTQTPTPYTQGGRTITDTLFDSQGRLYITHNNYWNGASGPSATLQVVQHNAVPNSTFTTYDSAGRTTGSAFVLNGAEQWRTTTRYDGDRAVTIPPAGGIATAAVTNGLGQNVRTVQFHDRDHTGPNDPGDVTAYTYTPGGQLATVTDSTGKNVWSASYDLRGRKTVTTDPDTGKTSYSYDDVDRLATTTDAQNRTLAYSYDNIGRKTGEYQGAVTGTKLAEWTYDTVLAGQPAGSTRYVAGRAYSTAVTGYDAAGRVTGLRYTIPAFETGLGGTYTFNTTYDALSGAVTDTTSPAKGGLPAETIHHDYGTLGQATMLNTAVVGGSPLHLVSNTQYNPQAQVLRTDFQDPTSPYQVAVTNTYENGTGRLATTLAQRATTTGHDITNRTYTYRPDDNLTRLADTPQDGTADVQCFQYDRLQRLTGAWTPKAGDCAPDPVVSGLGGAAQYWTSWDYDLNGNRIRQVQHTTGGDATTTTTYPAPGNPRPHAAQTVTSSAGTTSNTYYDDGRTKTRGSGTAGQTFSYDAEGKLASVTEADGKTSTYVYDADGNRLIARDPSGVTLTVGDLELRVPAGGSFATGTRYYSYNGHPIAERTAATGVSWLLTDEQGTAYASVDAADLTVHKRFQDPYGVPRGTPTGPWVDNHGFLGGYQNPTGLTHLGAREYDPAIGSFTTPDPLLEPGNPAHLNAYTYGFDNPLANPDPTGLEPMLDTCKNAEDRRACANYGYTASTGNASDDRYYGQYRSSSIWACNWSRYCLAKNQDVTRKGSKPPTRERAAAIYREFHNEGMTIQEILELGWQMTGIPDIVDCSSDPTWGACLGAALTVAPYLKAGKAVEALAASEKLGRAARFVGVVDDAARGEDGLADLARTACAVPHSFTGDTRVLMADGTAKPISEIKVGDEIANTSPDAKAVEHHKVTAVHVTQDDHDRVDLLLDGSQEPIRTTEHHQIWETRSHHWVEAGQLRAGDQVQALGREATIGGVDHHDAGDATYDLSVGGLHAYYVLASKIPVLVHNNDPCQAGKLSDALPLGMNHKIAEAYDDVKAGRLTSHDIYSGQEYPWWTGSKEYRVPGRPNTERILEKTLPNGVKVYGWTATHYQKIQRFGAPHFPGWGWK</sequence>
<keyword evidence="3" id="KW-1185">Reference proteome</keyword>
<dbReference type="Pfam" id="PF07591">
    <property type="entry name" value="PT-HINT"/>
    <property type="match status" value="1"/>
</dbReference>
<dbReference type="InterPro" id="IPR050708">
    <property type="entry name" value="T6SS_VgrG/RHS"/>
</dbReference>
<feature type="compositionally biased region" description="Polar residues" evidence="1">
    <location>
        <begin position="1611"/>
        <end position="1624"/>
    </location>
</feature>
<evidence type="ECO:0000313" key="2">
    <source>
        <dbReference type="EMBL" id="MEQ0558838.1"/>
    </source>
</evidence>
<dbReference type="NCBIfam" id="TIGR03696">
    <property type="entry name" value="Rhs_assc_core"/>
    <property type="match status" value="1"/>
</dbReference>
<comment type="caution">
    <text evidence="2">The sequence shown here is derived from an EMBL/GenBank/DDBJ whole genome shotgun (WGS) entry which is preliminary data.</text>
</comment>
<dbReference type="InterPro" id="IPR031325">
    <property type="entry name" value="RHS_repeat"/>
</dbReference>
<dbReference type="Gene3D" id="2.180.10.10">
    <property type="entry name" value="RHS repeat-associated core"/>
    <property type="match status" value="1"/>
</dbReference>
<dbReference type="CDD" id="cd00081">
    <property type="entry name" value="Hint"/>
    <property type="match status" value="1"/>
</dbReference>
<feature type="region of interest" description="Disordered" evidence="1">
    <location>
        <begin position="1589"/>
        <end position="1639"/>
    </location>
</feature>
<organism evidence="2 3">
    <name type="scientific">Amycolatopsis melonis</name>
    <dbReference type="NCBI Taxonomy" id="3156488"/>
    <lineage>
        <taxon>Bacteria</taxon>
        <taxon>Bacillati</taxon>
        <taxon>Actinomycetota</taxon>
        <taxon>Actinomycetes</taxon>
        <taxon>Pseudonocardiales</taxon>
        <taxon>Pseudonocardiaceae</taxon>
        <taxon>Amycolatopsis</taxon>
    </lineage>
</organism>
<reference evidence="2 3" key="1">
    <citation type="submission" date="2024-05" db="EMBL/GenBank/DDBJ databases">
        <authorList>
            <person name="Zhao H."/>
            <person name="Xu Y."/>
            <person name="Lin S."/>
            <person name="Spain J.C."/>
            <person name="Zhou N.-Y."/>
        </authorList>
    </citation>
    <scope>NUCLEOTIDE SEQUENCE [LARGE SCALE GENOMIC DNA]</scope>
    <source>
        <strain evidence="2 3">NEAU-NG30</strain>
    </source>
</reference>
<dbReference type="EMBL" id="JBDZYD010000002">
    <property type="protein sequence ID" value="MEQ0558838.1"/>
    <property type="molecule type" value="Genomic_DNA"/>
</dbReference>
<feature type="compositionally biased region" description="Low complexity" evidence="1">
    <location>
        <begin position="44"/>
        <end position="58"/>
    </location>
</feature>
<protein>
    <submittedName>
        <fullName evidence="2">RHS repeat-associated core domain-containing protein</fullName>
    </submittedName>
</protein>
<dbReference type="PANTHER" id="PTHR32305">
    <property type="match status" value="1"/>
</dbReference>
<feature type="region of interest" description="Disordered" evidence="1">
    <location>
        <begin position="31"/>
        <end position="58"/>
    </location>
</feature>